<evidence type="ECO:0000259" key="10">
    <source>
        <dbReference type="Pfam" id="PF01077"/>
    </source>
</evidence>
<accession>A0A0A1ZV40</accession>
<dbReference type="PANTHER" id="PTHR11493">
    <property type="entry name" value="SULFITE REDUCTASE [NADPH] SUBUNIT BETA-RELATED"/>
    <property type="match status" value="1"/>
</dbReference>
<dbReference type="AlphaFoldDB" id="A0A0A1ZV40"/>
<dbReference type="GO" id="GO:0020037">
    <property type="term" value="F:heme binding"/>
    <property type="evidence" value="ECO:0007669"/>
    <property type="project" value="InterPro"/>
</dbReference>
<dbReference type="Pfam" id="PF01077">
    <property type="entry name" value="NIR_SIR"/>
    <property type="match status" value="1"/>
</dbReference>
<comment type="similarity">
    <text evidence="3">Belongs to the nitrite and sulfite reductase 4Fe-4S domain family.</text>
</comment>
<reference evidence="13" key="1">
    <citation type="journal article" date="2014" name="Sci. Data">
        <title>Genomes of diverse isolates of the marine cyanobacterium Prochlorococcus.</title>
        <authorList>
            <person name="Biller S."/>
            <person name="Berube P."/>
            <person name="Thompson J."/>
            <person name="Kelly L."/>
            <person name="Roggensack S."/>
            <person name="Awad L."/>
            <person name="Roache-Johnson K."/>
            <person name="Ding H."/>
            <person name="Giovannoni S.J."/>
            <person name="Moore L.R."/>
            <person name="Chisholm S.W."/>
        </authorList>
    </citation>
    <scope>NUCLEOTIDE SEQUENCE [LARGE SCALE GENOMIC DNA]</scope>
</reference>
<dbReference type="SUPFAM" id="SSF56014">
    <property type="entry name" value="Nitrite and sulphite reductase 4Fe-4S domain-like"/>
    <property type="match status" value="2"/>
</dbReference>
<dbReference type="GO" id="GO:0051539">
    <property type="term" value="F:4 iron, 4 sulfur cluster binding"/>
    <property type="evidence" value="ECO:0007669"/>
    <property type="project" value="UniProtKB-KW"/>
</dbReference>
<dbReference type="GO" id="GO:0000103">
    <property type="term" value="P:sulfate assimilation"/>
    <property type="evidence" value="ECO:0007669"/>
    <property type="project" value="TreeGrafter"/>
</dbReference>
<evidence type="ECO:0000313" key="12">
    <source>
        <dbReference type="EMBL" id="KGF92436.1"/>
    </source>
</evidence>
<dbReference type="Pfam" id="PF03460">
    <property type="entry name" value="NIR_SIR_ferr"/>
    <property type="match status" value="2"/>
</dbReference>
<evidence type="ECO:0000256" key="9">
    <source>
        <dbReference type="ARBA" id="ARBA00023014"/>
    </source>
</evidence>
<dbReference type="GO" id="GO:0009337">
    <property type="term" value="C:sulfite reductase complex (NADPH)"/>
    <property type="evidence" value="ECO:0007669"/>
    <property type="project" value="TreeGrafter"/>
</dbReference>
<dbReference type="EC" id="1.8.7.1" evidence="12"/>
<dbReference type="OrthoDB" id="9803707at2"/>
<keyword evidence="4" id="KW-0004">4Fe-4S</keyword>
<evidence type="ECO:0000256" key="7">
    <source>
        <dbReference type="ARBA" id="ARBA00023002"/>
    </source>
</evidence>
<evidence type="ECO:0000313" key="13">
    <source>
        <dbReference type="Proteomes" id="UP000030491"/>
    </source>
</evidence>
<evidence type="ECO:0000256" key="3">
    <source>
        <dbReference type="ARBA" id="ARBA00010429"/>
    </source>
</evidence>
<organism evidence="12 13">
    <name type="scientific">Prochlorococcus marinus str. MIT 9116</name>
    <dbReference type="NCBI Taxonomy" id="167544"/>
    <lineage>
        <taxon>Bacteria</taxon>
        <taxon>Bacillati</taxon>
        <taxon>Cyanobacteriota</taxon>
        <taxon>Cyanophyceae</taxon>
        <taxon>Synechococcales</taxon>
        <taxon>Prochlorococcaceae</taxon>
        <taxon>Prochlorococcus</taxon>
    </lineage>
</organism>
<evidence type="ECO:0000256" key="6">
    <source>
        <dbReference type="ARBA" id="ARBA00022723"/>
    </source>
</evidence>
<dbReference type="InterPro" id="IPR006066">
    <property type="entry name" value="NO2/SO3_Rdtase_FeS/sirohaem_BS"/>
</dbReference>
<dbReference type="SUPFAM" id="SSF55124">
    <property type="entry name" value="Nitrite/Sulfite reductase N-terminal domain-like"/>
    <property type="match status" value="2"/>
</dbReference>
<dbReference type="EMBL" id="JNAJ01000008">
    <property type="protein sequence ID" value="KGF92436.1"/>
    <property type="molecule type" value="Genomic_DNA"/>
</dbReference>
<dbReference type="Gene3D" id="3.30.413.10">
    <property type="entry name" value="Sulfite Reductase Hemoprotein, domain 1"/>
    <property type="match status" value="2"/>
</dbReference>
<keyword evidence="5" id="KW-0349">Heme</keyword>
<sequence>MIKVEKVKKKKKITNEETVCLANGLEVSKFEKFKECSEFLKEPLASELKNESDHFTNDAVQLLKFHGSYQQDNRENRKPGKGKDWQMMLRLRSPGGEIPGKLFLSLDELSDKLGNGTLRATTRQAFQMHGIRKDNLKEVIQTIVSSMGSTLAACGDINRNVMAPAAPFETSEYKTARALAVKVADLLTPVAGQGTFLELWADGDLEYKIKPDKEIQENRKLQFNEHVFSGIKKEPLYGSTYLPRKFKCAVTVPGDNSVDLLTNDIGMVAFTSKEGEFEGCNFYIGGGMGRTHNNEETFARIADPLGYVDKDDTYELIQSIVAIQRDYGDRKSRKNSRMKYLLHRKGIKWFKKILLDKYFRKEIKPIRKEPKNKLIDYLGWHEQNEKYCFVGLPLLSGRLSGEKKSLIRDIVKKYNLDLRLTPNQDILLCNISNNHKIGIKKALLRIGYDNLNEINEIQRHALACPALPLCGLAMTEAERILPNVLTRIDDLIKSLNIKKSILFRMTGCPNGCTRPYMAELALVGSGQNKYQLWLGGSKNLQRLAKPYLQRMELDDLEKTLKPLLIRWKESNVESDFGDFINTQDETSIMHLLNEIQ</sequence>
<dbReference type="InterPro" id="IPR045169">
    <property type="entry name" value="NO2/SO3_Rdtase_4Fe4S_prot"/>
</dbReference>
<comment type="cofactor">
    <cofactor evidence="1">
        <name>siroheme</name>
        <dbReference type="ChEBI" id="CHEBI:60052"/>
    </cofactor>
</comment>
<evidence type="ECO:0000256" key="1">
    <source>
        <dbReference type="ARBA" id="ARBA00001929"/>
    </source>
</evidence>
<gene>
    <name evidence="12" type="ORF">EU93_0701</name>
</gene>
<keyword evidence="7 12" id="KW-0560">Oxidoreductase</keyword>
<evidence type="ECO:0000256" key="8">
    <source>
        <dbReference type="ARBA" id="ARBA00023004"/>
    </source>
</evidence>
<dbReference type="NCBIfam" id="NF010029">
    <property type="entry name" value="PRK13504.1"/>
    <property type="match status" value="1"/>
</dbReference>
<evidence type="ECO:0000256" key="5">
    <source>
        <dbReference type="ARBA" id="ARBA00022617"/>
    </source>
</evidence>
<dbReference type="InterPro" id="IPR006067">
    <property type="entry name" value="NO2/SO3_Rdtase_4Fe4S_dom"/>
</dbReference>
<evidence type="ECO:0000256" key="2">
    <source>
        <dbReference type="ARBA" id="ARBA00001966"/>
    </source>
</evidence>
<evidence type="ECO:0000256" key="4">
    <source>
        <dbReference type="ARBA" id="ARBA00022485"/>
    </source>
</evidence>
<comment type="cofactor">
    <cofactor evidence="2">
        <name>[4Fe-4S] cluster</name>
        <dbReference type="ChEBI" id="CHEBI:49883"/>
    </cofactor>
</comment>
<dbReference type="PRINTS" id="PR00397">
    <property type="entry name" value="SIROHAEM"/>
</dbReference>
<dbReference type="InterPro" id="IPR036136">
    <property type="entry name" value="Nit/Sulf_reduc_fer-like_dom_sf"/>
</dbReference>
<comment type="caution">
    <text evidence="12">The sequence shown here is derived from an EMBL/GenBank/DDBJ whole genome shotgun (WGS) entry which is preliminary data.</text>
</comment>
<feature type="domain" description="Nitrite/Sulfite reductase ferredoxin-like" evidence="11">
    <location>
        <begin position="381"/>
        <end position="444"/>
    </location>
</feature>
<dbReference type="RefSeq" id="WP_032513493.1">
    <property type="nucleotide sequence ID" value="NZ_JNAJ01000008.1"/>
</dbReference>
<dbReference type="InterPro" id="IPR045854">
    <property type="entry name" value="NO2/SO3_Rdtase_4Fe4S_sf"/>
</dbReference>
<proteinExistence type="inferred from homology"/>
<protein>
    <submittedName>
        <fullName evidence="12">Ferredoxin--sulfite reductase</fullName>
        <ecNumber evidence="12">1.8.7.1</ecNumber>
    </submittedName>
</protein>
<dbReference type="InterPro" id="IPR005117">
    <property type="entry name" value="NiRdtase/SiRdtase_haem-b_fer"/>
</dbReference>
<dbReference type="GO" id="GO:0016002">
    <property type="term" value="F:sulfite reductase activity"/>
    <property type="evidence" value="ECO:0007669"/>
    <property type="project" value="TreeGrafter"/>
</dbReference>
<name>A0A0A1ZV40_PROMR</name>
<keyword evidence="8" id="KW-0408">Iron</keyword>
<dbReference type="PROSITE" id="PS00365">
    <property type="entry name" value="NIR_SIR"/>
    <property type="match status" value="1"/>
</dbReference>
<keyword evidence="9" id="KW-0411">Iron-sulfur</keyword>
<dbReference type="GO" id="GO:0046872">
    <property type="term" value="F:metal ion binding"/>
    <property type="evidence" value="ECO:0007669"/>
    <property type="project" value="UniProtKB-KW"/>
</dbReference>
<dbReference type="GO" id="GO:0050311">
    <property type="term" value="F:sulfite reductase (ferredoxin) activity"/>
    <property type="evidence" value="ECO:0007669"/>
    <property type="project" value="UniProtKB-EC"/>
</dbReference>
<feature type="domain" description="Nitrite/Sulfite reductase ferredoxin-like" evidence="11">
    <location>
        <begin position="87"/>
        <end position="142"/>
    </location>
</feature>
<evidence type="ECO:0000259" key="11">
    <source>
        <dbReference type="Pfam" id="PF03460"/>
    </source>
</evidence>
<keyword evidence="6" id="KW-0479">Metal-binding</keyword>
<feature type="domain" description="Nitrite/sulphite reductase 4Fe-4S" evidence="10">
    <location>
        <begin position="234"/>
        <end position="361"/>
    </location>
</feature>
<dbReference type="PANTHER" id="PTHR11493:SF47">
    <property type="entry name" value="SULFITE REDUCTASE [NADPH] SUBUNIT BETA"/>
    <property type="match status" value="1"/>
</dbReference>
<dbReference type="Proteomes" id="UP000030491">
    <property type="component" value="Unassembled WGS sequence"/>
</dbReference>